<dbReference type="SUPFAM" id="SSF57603">
    <property type="entry name" value="FnI-like domain"/>
    <property type="match status" value="1"/>
</dbReference>
<dbReference type="GO" id="GO:0045597">
    <property type="term" value="P:positive regulation of cell differentiation"/>
    <property type="evidence" value="ECO:0007669"/>
    <property type="project" value="TreeGrafter"/>
</dbReference>
<dbReference type="GO" id="GO:0007155">
    <property type="term" value="P:cell adhesion"/>
    <property type="evidence" value="ECO:0007669"/>
    <property type="project" value="TreeGrafter"/>
</dbReference>
<dbReference type="SUPFAM" id="SSF57184">
    <property type="entry name" value="Growth factor receptor domain"/>
    <property type="match status" value="1"/>
</dbReference>
<dbReference type="InterPro" id="IPR000867">
    <property type="entry name" value="IGFBP-like"/>
</dbReference>
<dbReference type="Proteomes" id="UP000762676">
    <property type="component" value="Unassembled WGS sequence"/>
</dbReference>
<dbReference type="Gene3D" id="2.10.70.10">
    <property type="entry name" value="Complement Module, domain 1"/>
    <property type="match status" value="1"/>
</dbReference>
<organism evidence="5 6">
    <name type="scientific">Elysia marginata</name>
    <dbReference type="NCBI Taxonomy" id="1093978"/>
    <lineage>
        <taxon>Eukaryota</taxon>
        <taxon>Metazoa</taxon>
        <taxon>Spiralia</taxon>
        <taxon>Lophotrochozoa</taxon>
        <taxon>Mollusca</taxon>
        <taxon>Gastropoda</taxon>
        <taxon>Heterobranchia</taxon>
        <taxon>Euthyneura</taxon>
        <taxon>Panpulmonata</taxon>
        <taxon>Sacoglossa</taxon>
        <taxon>Placobranchoidea</taxon>
        <taxon>Plakobranchidae</taxon>
        <taxon>Elysia</taxon>
    </lineage>
</organism>
<dbReference type="PANTHER" id="PTHR11348:SF17">
    <property type="entry name" value="CCN"/>
    <property type="match status" value="1"/>
</dbReference>
<dbReference type="InterPro" id="IPR017891">
    <property type="entry name" value="Insulin_GF-bd_Cys-rich_CS"/>
</dbReference>
<feature type="domain" description="IGFBP N-terminal" evidence="4">
    <location>
        <begin position="1"/>
        <end position="70"/>
    </location>
</feature>
<dbReference type="PANTHER" id="PTHR11348">
    <property type="entry name" value="CONNECTIVE TISSUE GROWTH FACTOR-RELATED"/>
    <property type="match status" value="1"/>
</dbReference>
<keyword evidence="1" id="KW-0732">Signal</keyword>
<keyword evidence="2" id="KW-1015">Disulfide bond</keyword>
<comment type="caution">
    <text evidence="5">The sequence shown here is derived from an EMBL/GenBank/DDBJ whole genome shotgun (WGS) entry which is preliminary data.</text>
</comment>
<evidence type="ECO:0000313" key="6">
    <source>
        <dbReference type="Proteomes" id="UP000762676"/>
    </source>
</evidence>
<dbReference type="SMART" id="SM00214">
    <property type="entry name" value="VWC"/>
    <property type="match status" value="1"/>
</dbReference>
<dbReference type="SMART" id="SM00121">
    <property type="entry name" value="IB"/>
    <property type="match status" value="1"/>
</dbReference>
<dbReference type="PROSITE" id="PS50184">
    <property type="entry name" value="VWFC_2"/>
    <property type="match status" value="1"/>
</dbReference>
<feature type="domain" description="VWFC" evidence="3">
    <location>
        <begin position="76"/>
        <end position="143"/>
    </location>
</feature>
<feature type="non-terminal residue" evidence="5">
    <location>
        <position position="1"/>
    </location>
</feature>
<reference evidence="5 6" key="1">
    <citation type="journal article" date="2021" name="Elife">
        <title>Chloroplast acquisition without the gene transfer in kleptoplastic sea slugs, Plakobranchus ocellatus.</title>
        <authorList>
            <person name="Maeda T."/>
            <person name="Takahashi S."/>
            <person name="Yoshida T."/>
            <person name="Shimamura S."/>
            <person name="Takaki Y."/>
            <person name="Nagai Y."/>
            <person name="Toyoda A."/>
            <person name="Suzuki Y."/>
            <person name="Arimoto A."/>
            <person name="Ishii H."/>
            <person name="Satoh N."/>
            <person name="Nishiyama T."/>
            <person name="Hasebe M."/>
            <person name="Maruyama T."/>
            <person name="Minagawa J."/>
            <person name="Obokata J."/>
            <person name="Shigenobu S."/>
        </authorList>
    </citation>
    <scope>NUCLEOTIDE SEQUENCE [LARGE SCALE GENOMIC DNA]</scope>
</reference>
<dbReference type="AlphaFoldDB" id="A0AAV4GT55"/>
<keyword evidence="6" id="KW-1185">Reference proteome</keyword>
<dbReference type="PROSITE" id="PS51323">
    <property type="entry name" value="IGFBP_N_2"/>
    <property type="match status" value="1"/>
</dbReference>
<evidence type="ECO:0000256" key="2">
    <source>
        <dbReference type="ARBA" id="ARBA00023157"/>
    </source>
</evidence>
<dbReference type="InterPro" id="IPR050941">
    <property type="entry name" value="CCN"/>
</dbReference>
<dbReference type="InterPro" id="IPR001007">
    <property type="entry name" value="VWF_dom"/>
</dbReference>
<proteinExistence type="predicted"/>
<sequence length="172" mass="19597">DTVFCHYPCQCPIEVIDCKRENRSEIKDGCGCCYMCARQLNEACSVKESCDSAKELYCDRKDDKSMGVCKGTHRKNPCFVNGVTYQDGEKFAPDCSQVCTCQNGFYGCSSTCPHEFIKPSEETCHDPKLMKVKNECCREWTCQKLDYNGTSLMSSRRGLRSQSLMRRHVLCK</sequence>
<evidence type="ECO:0000259" key="3">
    <source>
        <dbReference type="PROSITE" id="PS50184"/>
    </source>
</evidence>
<dbReference type="GO" id="GO:0031012">
    <property type="term" value="C:extracellular matrix"/>
    <property type="evidence" value="ECO:0007669"/>
    <property type="project" value="TreeGrafter"/>
</dbReference>
<evidence type="ECO:0000259" key="4">
    <source>
        <dbReference type="PROSITE" id="PS51323"/>
    </source>
</evidence>
<dbReference type="EMBL" id="BMAT01012240">
    <property type="protein sequence ID" value="GFR88517.1"/>
    <property type="molecule type" value="Genomic_DNA"/>
</dbReference>
<dbReference type="GO" id="GO:0008201">
    <property type="term" value="F:heparin binding"/>
    <property type="evidence" value="ECO:0007669"/>
    <property type="project" value="TreeGrafter"/>
</dbReference>
<evidence type="ECO:0000313" key="5">
    <source>
        <dbReference type="EMBL" id="GFR88517.1"/>
    </source>
</evidence>
<protein>
    <submittedName>
        <fullName evidence="5">Connective tissue growth factor</fullName>
    </submittedName>
</protein>
<name>A0AAV4GT55_9GAST</name>
<dbReference type="Pfam" id="PF00093">
    <property type="entry name" value="VWC"/>
    <property type="match status" value="1"/>
</dbReference>
<dbReference type="Pfam" id="PF00219">
    <property type="entry name" value="IGFBP"/>
    <property type="match status" value="1"/>
</dbReference>
<dbReference type="PROSITE" id="PS00222">
    <property type="entry name" value="IGFBP_N_1"/>
    <property type="match status" value="1"/>
</dbReference>
<dbReference type="InterPro" id="IPR009030">
    <property type="entry name" value="Growth_fac_rcpt_cys_sf"/>
</dbReference>
<dbReference type="GO" id="GO:0005615">
    <property type="term" value="C:extracellular space"/>
    <property type="evidence" value="ECO:0007669"/>
    <property type="project" value="TreeGrafter"/>
</dbReference>
<dbReference type="GO" id="GO:0005178">
    <property type="term" value="F:integrin binding"/>
    <property type="evidence" value="ECO:0007669"/>
    <property type="project" value="TreeGrafter"/>
</dbReference>
<evidence type="ECO:0000256" key="1">
    <source>
        <dbReference type="ARBA" id="ARBA00022729"/>
    </source>
</evidence>
<accession>A0AAV4GT55</accession>
<gene>
    <name evidence="5" type="ORF">ElyMa_006101900</name>
</gene>
<dbReference type="GO" id="GO:0007165">
    <property type="term" value="P:signal transduction"/>
    <property type="evidence" value="ECO:0007669"/>
    <property type="project" value="TreeGrafter"/>
</dbReference>